<dbReference type="Proteomes" id="UP000825729">
    <property type="component" value="Unassembled WGS sequence"/>
</dbReference>
<dbReference type="NCBIfam" id="TIGR01571">
    <property type="entry name" value="A_thal_Cys_rich"/>
    <property type="match status" value="1"/>
</dbReference>
<dbReference type="Pfam" id="PF04749">
    <property type="entry name" value="PLAC8"/>
    <property type="match status" value="1"/>
</dbReference>
<reference evidence="2 3" key="1">
    <citation type="submission" date="2021-07" db="EMBL/GenBank/DDBJ databases">
        <title>The Aristolochia fimbriata genome: insights into angiosperm evolution, floral development and chemical biosynthesis.</title>
        <authorList>
            <person name="Jiao Y."/>
        </authorList>
    </citation>
    <scope>NUCLEOTIDE SEQUENCE [LARGE SCALE GENOMIC DNA]</scope>
    <source>
        <strain evidence="2">IBCAS-2021</strain>
        <tissue evidence="2">Leaf</tissue>
    </source>
</reference>
<dbReference type="InterPro" id="IPR006461">
    <property type="entry name" value="PLAC_motif_containing"/>
</dbReference>
<organism evidence="2 3">
    <name type="scientific">Aristolochia fimbriata</name>
    <name type="common">White veined hardy Dutchman's pipe vine</name>
    <dbReference type="NCBI Taxonomy" id="158543"/>
    <lineage>
        <taxon>Eukaryota</taxon>
        <taxon>Viridiplantae</taxon>
        <taxon>Streptophyta</taxon>
        <taxon>Embryophyta</taxon>
        <taxon>Tracheophyta</taxon>
        <taxon>Spermatophyta</taxon>
        <taxon>Magnoliopsida</taxon>
        <taxon>Magnoliidae</taxon>
        <taxon>Piperales</taxon>
        <taxon>Aristolochiaceae</taxon>
        <taxon>Aristolochia</taxon>
    </lineage>
</organism>
<dbReference type="AlphaFoldDB" id="A0AAV7FCQ2"/>
<accession>A0AAV7FCQ2</accession>
<proteinExistence type="predicted"/>
<comment type="caution">
    <text evidence="2">The sequence shown here is derived from an EMBL/GenBank/DDBJ whole genome shotgun (WGS) entry which is preliminary data.</text>
</comment>
<name>A0AAV7FCQ2_ARIFI</name>
<feature type="region of interest" description="Disordered" evidence="1">
    <location>
        <begin position="188"/>
        <end position="207"/>
    </location>
</feature>
<gene>
    <name evidence="2" type="ORF">H6P81_002882</name>
</gene>
<evidence type="ECO:0000313" key="2">
    <source>
        <dbReference type="EMBL" id="KAG9458374.1"/>
    </source>
</evidence>
<sequence length="207" mass="22896">MGGPPVPPPQSYDDREFSHIPQVNYKYVENINGGMNMVMPQPNTTVANGFPFPPPSPAANASTGQPVQLTTPWTTGLFDCMDDPTNALATAFFPCVTFGQIAEILDKGNSTCATSGIIYAVAPCLLSRGYRKKLRRAFGLVEAPAPDWLTHSLFEWCALCQEYRELNNRGINPALGWRRNVEKRLEMMNRQSSSTMTPPTNQSMSYN</sequence>
<evidence type="ECO:0000256" key="1">
    <source>
        <dbReference type="SAM" id="MobiDB-lite"/>
    </source>
</evidence>
<protein>
    <submittedName>
        <fullName evidence="2">Uncharacterized protein</fullName>
    </submittedName>
</protein>
<evidence type="ECO:0000313" key="3">
    <source>
        <dbReference type="Proteomes" id="UP000825729"/>
    </source>
</evidence>
<dbReference type="PANTHER" id="PTHR15907">
    <property type="entry name" value="DUF614 FAMILY PROTEIN-RELATED"/>
    <property type="match status" value="1"/>
</dbReference>
<dbReference type="EMBL" id="JAINDJ010000002">
    <property type="protein sequence ID" value="KAG9458374.1"/>
    <property type="molecule type" value="Genomic_DNA"/>
</dbReference>
<keyword evidence="3" id="KW-1185">Reference proteome</keyword>
<feature type="compositionally biased region" description="Polar residues" evidence="1">
    <location>
        <begin position="189"/>
        <end position="207"/>
    </location>
</feature>